<dbReference type="InterPro" id="IPR001647">
    <property type="entry name" value="HTH_TetR"/>
</dbReference>
<evidence type="ECO:0000259" key="4">
    <source>
        <dbReference type="PROSITE" id="PS50977"/>
    </source>
</evidence>
<organism evidence="5 6">
    <name type="scientific">Lysinibacillus alkalisoli</name>
    <dbReference type="NCBI Taxonomy" id="1911548"/>
    <lineage>
        <taxon>Bacteria</taxon>
        <taxon>Bacillati</taxon>
        <taxon>Bacillota</taxon>
        <taxon>Bacilli</taxon>
        <taxon>Bacillales</taxon>
        <taxon>Bacillaceae</taxon>
        <taxon>Lysinibacillus</taxon>
    </lineage>
</organism>
<dbReference type="EMBL" id="BMJT01000001">
    <property type="protein sequence ID" value="GGG12012.1"/>
    <property type="molecule type" value="Genomic_DNA"/>
</dbReference>
<dbReference type="PANTHER" id="PTHR43479:SF11">
    <property type="entry name" value="ACREF_ENVCD OPERON REPRESSOR-RELATED"/>
    <property type="match status" value="1"/>
</dbReference>
<dbReference type="PANTHER" id="PTHR43479">
    <property type="entry name" value="ACREF/ENVCD OPERON REPRESSOR-RELATED"/>
    <property type="match status" value="1"/>
</dbReference>
<dbReference type="InterPro" id="IPR009057">
    <property type="entry name" value="Homeodomain-like_sf"/>
</dbReference>
<dbReference type="PRINTS" id="PR00455">
    <property type="entry name" value="HTHTETR"/>
</dbReference>
<dbReference type="GO" id="GO:0003677">
    <property type="term" value="F:DNA binding"/>
    <property type="evidence" value="ECO:0007669"/>
    <property type="project" value="UniProtKB-UniRule"/>
</dbReference>
<dbReference type="Proteomes" id="UP000616608">
    <property type="component" value="Unassembled WGS sequence"/>
</dbReference>
<dbReference type="PROSITE" id="PS50977">
    <property type="entry name" value="HTH_TETR_2"/>
    <property type="match status" value="1"/>
</dbReference>
<evidence type="ECO:0000256" key="3">
    <source>
        <dbReference type="PROSITE-ProRule" id="PRU00335"/>
    </source>
</evidence>
<reference evidence="5" key="1">
    <citation type="journal article" date="2014" name="Int. J. Syst. Evol. Microbiol.">
        <title>Complete genome sequence of Corynebacterium casei LMG S-19264T (=DSM 44701T), isolated from a smear-ripened cheese.</title>
        <authorList>
            <consortium name="US DOE Joint Genome Institute (JGI-PGF)"/>
            <person name="Walter F."/>
            <person name="Albersmeier A."/>
            <person name="Kalinowski J."/>
            <person name="Ruckert C."/>
        </authorList>
    </citation>
    <scope>NUCLEOTIDE SEQUENCE</scope>
    <source>
        <strain evidence="5">CGMCC 1.15760</strain>
    </source>
</reference>
<dbReference type="SUPFAM" id="SSF48498">
    <property type="entry name" value="Tetracyclin repressor-like, C-terminal domain"/>
    <property type="match status" value="1"/>
</dbReference>
<evidence type="ECO:0000256" key="2">
    <source>
        <dbReference type="ARBA" id="ARBA00023125"/>
    </source>
</evidence>
<sequence length="206" mass="23898">MTSLKQSIIDASLSLFKEHGYNGVTVNQIVQHAGTSKGGFYHHFTSKDELLYEIHDVFISYVLKNAKTAYHDYHTPITRLVAILRTFTEVFHTYQAHIIVFYEESQSLLGDERTLIKAKRDEYRKLLQRVIEEGQTCGDFRKVLPPIIVTMSITGMINWTYKWYKQDGTLTMQQITAIFIDMILRGIVTKQGEQEASLYFLHEPEL</sequence>
<comment type="caution">
    <text evidence="5">The sequence shown here is derived from an EMBL/GenBank/DDBJ whole genome shotgun (WGS) entry which is preliminary data.</text>
</comment>
<reference evidence="5" key="2">
    <citation type="submission" date="2020-09" db="EMBL/GenBank/DDBJ databases">
        <authorList>
            <person name="Sun Q."/>
            <person name="Zhou Y."/>
        </authorList>
    </citation>
    <scope>NUCLEOTIDE SEQUENCE</scope>
    <source>
        <strain evidence="5">CGMCC 1.15760</strain>
    </source>
</reference>
<protein>
    <submittedName>
        <fullName evidence="5">TetR family transcriptional regulator</fullName>
    </submittedName>
</protein>
<proteinExistence type="predicted"/>
<evidence type="ECO:0000313" key="5">
    <source>
        <dbReference type="EMBL" id="GGG12012.1"/>
    </source>
</evidence>
<dbReference type="Gene3D" id="1.10.10.60">
    <property type="entry name" value="Homeodomain-like"/>
    <property type="match status" value="1"/>
</dbReference>
<evidence type="ECO:0000256" key="1">
    <source>
        <dbReference type="ARBA" id="ARBA00022491"/>
    </source>
</evidence>
<dbReference type="Pfam" id="PF00440">
    <property type="entry name" value="TetR_N"/>
    <property type="match status" value="1"/>
</dbReference>
<dbReference type="SUPFAM" id="SSF46689">
    <property type="entry name" value="Homeodomain-like"/>
    <property type="match status" value="1"/>
</dbReference>
<dbReference type="Gene3D" id="1.10.357.10">
    <property type="entry name" value="Tetracycline Repressor, domain 2"/>
    <property type="match status" value="1"/>
</dbReference>
<evidence type="ECO:0000313" key="6">
    <source>
        <dbReference type="Proteomes" id="UP000616608"/>
    </source>
</evidence>
<feature type="DNA-binding region" description="H-T-H motif" evidence="3">
    <location>
        <begin position="25"/>
        <end position="44"/>
    </location>
</feature>
<dbReference type="Pfam" id="PF17932">
    <property type="entry name" value="TetR_C_24"/>
    <property type="match status" value="1"/>
</dbReference>
<name>A0A917FXN8_9BACI</name>
<dbReference type="InterPro" id="IPR041490">
    <property type="entry name" value="KstR2_TetR_C"/>
</dbReference>
<keyword evidence="1" id="KW-0678">Repressor</keyword>
<dbReference type="InterPro" id="IPR036271">
    <property type="entry name" value="Tet_transcr_reg_TetR-rel_C_sf"/>
</dbReference>
<gene>
    <name evidence="5" type="ORF">GCM10007425_02940</name>
</gene>
<dbReference type="InterPro" id="IPR050624">
    <property type="entry name" value="HTH-type_Tx_Regulator"/>
</dbReference>
<keyword evidence="6" id="KW-1185">Reference proteome</keyword>
<accession>A0A917FXN8</accession>
<feature type="domain" description="HTH tetR-type" evidence="4">
    <location>
        <begin position="2"/>
        <end position="62"/>
    </location>
</feature>
<dbReference type="AlphaFoldDB" id="A0A917FXN8"/>
<keyword evidence="2 3" id="KW-0238">DNA-binding</keyword>